<dbReference type="OrthoDB" id="290218at2"/>
<proteinExistence type="predicted"/>
<protein>
    <submittedName>
        <fullName evidence="1">Uncharacterized protein</fullName>
    </submittedName>
</protein>
<evidence type="ECO:0000313" key="2">
    <source>
        <dbReference type="Proteomes" id="UP000269689"/>
    </source>
</evidence>
<dbReference type="Proteomes" id="UP000269689">
    <property type="component" value="Unassembled WGS sequence"/>
</dbReference>
<gene>
    <name evidence="1" type="ORF">EDD53_1518</name>
</gene>
<accession>A0A3N4V2G9</accession>
<dbReference type="AlphaFoldDB" id="A0A3N4V2G9"/>
<comment type="caution">
    <text evidence="1">The sequence shown here is derived from an EMBL/GenBank/DDBJ whole genome shotgun (WGS) entry which is preliminary data.</text>
</comment>
<reference evidence="1 2" key="1">
    <citation type="submission" date="2018-11" db="EMBL/GenBank/DDBJ databases">
        <title>Genomic Encyclopedia of Type Strains, Phase IV (KMG-IV): sequencing the most valuable type-strain genomes for metagenomic binning, comparative biology and taxonomic classification.</title>
        <authorList>
            <person name="Goeker M."/>
        </authorList>
    </citation>
    <scope>NUCLEOTIDE SEQUENCE [LARGE SCALE GENOMIC DNA]</scope>
    <source>
        <strain evidence="1 2">DSM 104731</strain>
    </source>
</reference>
<dbReference type="EMBL" id="RKQK01000002">
    <property type="protein sequence ID" value="RPE67114.1"/>
    <property type="molecule type" value="Genomic_DNA"/>
</dbReference>
<keyword evidence="2" id="KW-1185">Reference proteome</keyword>
<name>A0A3N4V2G9_9RHOB</name>
<organism evidence="1 2">
    <name type="scientific">Pacificibacter maritimus</name>
    <dbReference type="NCBI Taxonomy" id="762213"/>
    <lineage>
        <taxon>Bacteria</taxon>
        <taxon>Pseudomonadati</taxon>
        <taxon>Pseudomonadota</taxon>
        <taxon>Alphaproteobacteria</taxon>
        <taxon>Rhodobacterales</taxon>
        <taxon>Roseobacteraceae</taxon>
        <taxon>Pacificibacter</taxon>
    </lineage>
</organism>
<dbReference type="RefSeq" id="WP_123792597.1">
    <property type="nucleotide sequence ID" value="NZ_RKQK01000002.1"/>
</dbReference>
<sequence length="61" mass="6636">MAATACKSCSYFEAEQSLTAQDGLCRLNPPVFLTEDELRGAWPTVKTDDWCGSHSSSNTAH</sequence>
<evidence type="ECO:0000313" key="1">
    <source>
        <dbReference type="EMBL" id="RPE67114.1"/>
    </source>
</evidence>